<dbReference type="InterPro" id="IPR036390">
    <property type="entry name" value="WH_DNA-bd_sf"/>
</dbReference>
<dbReference type="PROSITE" id="PS00657">
    <property type="entry name" value="FORK_HEAD_1"/>
    <property type="match status" value="1"/>
</dbReference>
<dbReference type="PANTHER" id="PTHR46078">
    <property type="entry name" value="FORKHEAD BOX PROTEIN J2 FAMILY MEMBER"/>
    <property type="match status" value="1"/>
</dbReference>
<evidence type="ECO:0000256" key="6">
    <source>
        <dbReference type="SAM" id="MobiDB-lite"/>
    </source>
</evidence>
<keyword evidence="2 5" id="KW-0238">DNA-binding</keyword>
<comment type="caution">
    <text evidence="8">The sequence shown here is derived from an EMBL/GenBank/DDBJ whole genome shotgun (WGS) entry which is preliminary data.</text>
</comment>
<evidence type="ECO:0000313" key="8">
    <source>
        <dbReference type="EMBL" id="OQR72766.1"/>
    </source>
</evidence>
<dbReference type="InParanoid" id="A0A1V9XH56"/>
<feature type="non-terminal residue" evidence="8">
    <location>
        <position position="1"/>
    </location>
</feature>
<feature type="region of interest" description="Disordered" evidence="6">
    <location>
        <begin position="1"/>
        <end position="56"/>
    </location>
</feature>
<organism evidence="8 9">
    <name type="scientific">Tropilaelaps mercedesae</name>
    <dbReference type="NCBI Taxonomy" id="418985"/>
    <lineage>
        <taxon>Eukaryota</taxon>
        <taxon>Metazoa</taxon>
        <taxon>Ecdysozoa</taxon>
        <taxon>Arthropoda</taxon>
        <taxon>Chelicerata</taxon>
        <taxon>Arachnida</taxon>
        <taxon>Acari</taxon>
        <taxon>Parasitiformes</taxon>
        <taxon>Mesostigmata</taxon>
        <taxon>Gamasina</taxon>
        <taxon>Dermanyssoidea</taxon>
        <taxon>Laelapidae</taxon>
        <taxon>Tropilaelaps</taxon>
    </lineage>
</organism>
<name>A0A1V9XH56_9ACAR</name>
<dbReference type="Pfam" id="PF00250">
    <property type="entry name" value="Forkhead"/>
    <property type="match status" value="1"/>
</dbReference>
<dbReference type="STRING" id="418985.A0A1V9XH56"/>
<keyword evidence="3" id="KW-0804">Transcription</keyword>
<proteinExistence type="predicted"/>
<evidence type="ECO:0000256" key="2">
    <source>
        <dbReference type="ARBA" id="ARBA00023125"/>
    </source>
</evidence>
<protein>
    <recommendedName>
        <fullName evidence="7">Fork-head domain-containing protein</fullName>
    </recommendedName>
</protein>
<evidence type="ECO:0000256" key="5">
    <source>
        <dbReference type="PROSITE-ProRule" id="PRU00089"/>
    </source>
</evidence>
<evidence type="ECO:0000256" key="1">
    <source>
        <dbReference type="ARBA" id="ARBA00023015"/>
    </source>
</evidence>
<dbReference type="SUPFAM" id="SSF46785">
    <property type="entry name" value="Winged helix' DNA-binding domain"/>
    <property type="match status" value="1"/>
</dbReference>
<feature type="compositionally biased region" description="Low complexity" evidence="6">
    <location>
        <begin position="33"/>
        <end position="56"/>
    </location>
</feature>
<dbReference type="Gene3D" id="1.10.10.10">
    <property type="entry name" value="Winged helix-like DNA-binding domain superfamily/Winged helix DNA-binding domain"/>
    <property type="match status" value="1"/>
</dbReference>
<dbReference type="Proteomes" id="UP000192247">
    <property type="component" value="Unassembled WGS sequence"/>
</dbReference>
<dbReference type="PROSITE" id="PS50039">
    <property type="entry name" value="FORK_HEAD_3"/>
    <property type="match status" value="1"/>
</dbReference>
<feature type="domain" description="Fork-head" evidence="7">
    <location>
        <begin position="59"/>
        <end position="104"/>
    </location>
</feature>
<dbReference type="GO" id="GO:0000978">
    <property type="term" value="F:RNA polymerase II cis-regulatory region sequence-specific DNA binding"/>
    <property type="evidence" value="ECO:0007669"/>
    <property type="project" value="TreeGrafter"/>
</dbReference>
<keyword evidence="9" id="KW-1185">Reference proteome</keyword>
<feature type="compositionally biased region" description="Basic and acidic residues" evidence="6">
    <location>
        <begin position="1"/>
        <end position="10"/>
    </location>
</feature>
<feature type="DNA-binding region" description="Fork-head" evidence="5">
    <location>
        <begin position="59"/>
        <end position="104"/>
    </location>
</feature>
<dbReference type="EMBL" id="MNPL01011085">
    <property type="protein sequence ID" value="OQR72766.1"/>
    <property type="molecule type" value="Genomic_DNA"/>
</dbReference>
<sequence>THLSGEERSSARGVGRASELSTGYRPGGGLLGSGSPATGSPYGNAPTGGAAVGPGPLRKPPYSYSTLISFAINSSPTKKMTLADIYNWICLNFPFYQEAGPGWKMDDISRREAYPA</sequence>
<reference evidence="8 9" key="1">
    <citation type="journal article" date="2017" name="Gigascience">
        <title>Draft genome of the honey bee ectoparasitic mite, Tropilaelaps mercedesae, is shaped by the parasitic life history.</title>
        <authorList>
            <person name="Dong X."/>
            <person name="Armstrong S.D."/>
            <person name="Xia D."/>
            <person name="Makepeace B.L."/>
            <person name="Darby A.C."/>
            <person name="Kadowaki T."/>
        </authorList>
    </citation>
    <scope>NUCLEOTIDE SEQUENCE [LARGE SCALE GENOMIC DNA]</scope>
    <source>
        <strain evidence="8">Wuxi-XJTLU</strain>
    </source>
</reference>
<dbReference type="GO" id="GO:0005634">
    <property type="term" value="C:nucleus"/>
    <property type="evidence" value="ECO:0007669"/>
    <property type="project" value="UniProtKB-SubCell"/>
</dbReference>
<dbReference type="InterPro" id="IPR036388">
    <property type="entry name" value="WH-like_DNA-bd_sf"/>
</dbReference>
<comment type="subcellular location">
    <subcellularLocation>
        <location evidence="5">Nucleus</location>
    </subcellularLocation>
</comment>
<evidence type="ECO:0000259" key="7">
    <source>
        <dbReference type="PROSITE" id="PS50039"/>
    </source>
</evidence>
<dbReference type="InterPro" id="IPR001766">
    <property type="entry name" value="Fork_head_dom"/>
</dbReference>
<dbReference type="SMART" id="SM00339">
    <property type="entry name" value="FH"/>
    <property type="match status" value="1"/>
</dbReference>
<dbReference type="InterPro" id="IPR018122">
    <property type="entry name" value="TF_fork_head_CS_1"/>
</dbReference>
<dbReference type="OrthoDB" id="6515059at2759"/>
<dbReference type="AlphaFoldDB" id="A0A1V9XH56"/>
<accession>A0A1V9XH56</accession>
<dbReference type="PRINTS" id="PR00053">
    <property type="entry name" value="FORKHEAD"/>
</dbReference>
<dbReference type="GO" id="GO:0000981">
    <property type="term" value="F:DNA-binding transcription factor activity, RNA polymerase II-specific"/>
    <property type="evidence" value="ECO:0007669"/>
    <property type="project" value="TreeGrafter"/>
</dbReference>
<dbReference type="InterPro" id="IPR045912">
    <property type="entry name" value="FOXJ2/3-like"/>
</dbReference>
<dbReference type="PANTHER" id="PTHR46078:SF2">
    <property type="entry name" value="FORK-HEAD DOMAIN-CONTAINING PROTEIN"/>
    <property type="match status" value="1"/>
</dbReference>
<keyword evidence="4 5" id="KW-0539">Nucleus</keyword>
<evidence type="ECO:0000313" key="9">
    <source>
        <dbReference type="Proteomes" id="UP000192247"/>
    </source>
</evidence>
<evidence type="ECO:0000256" key="4">
    <source>
        <dbReference type="ARBA" id="ARBA00023242"/>
    </source>
</evidence>
<evidence type="ECO:0000256" key="3">
    <source>
        <dbReference type="ARBA" id="ARBA00023163"/>
    </source>
</evidence>
<keyword evidence="1" id="KW-0805">Transcription regulation</keyword>
<gene>
    <name evidence="8" type="ORF">BIW11_10174</name>
</gene>